<dbReference type="SUPFAM" id="SSF103473">
    <property type="entry name" value="MFS general substrate transporter"/>
    <property type="match status" value="1"/>
</dbReference>
<reference evidence="9 12" key="2">
    <citation type="submission" date="2017-03" db="EMBL/GenBank/DDBJ databases">
        <title>Rapid Whole Genome Sequencing of Comamonas kerstersii Causing Continuous ambulatory Peritoneal Dialysis-Associated Peritonitis.</title>
        <authorList>
            <person name="Zheng B."/>
        </authorList>
    </citation>
    <scope>NUCLEOTIDE SEQUENCE [LARGE SCALE GENOMIC DNA]</scope>
    <source>
        <strain evidence="9 12">8943</strain>
    </source>
</reference>
<dbReference type="PANTHER" id="PTHR23517:SF3">
    <property type="entry name" value="INTEGRAL MEMBRANE TRANSPORT PROTEIN"/>
    <property type="match status" value="1"/>
</dbReference>
<feature type="transmembrane region" description="Helical" evidence="7">
    <location>
        <begin position="71"/>
        <end position="90"/>
    </location>
</feature>
<keyword evidence="2" id="KW-0813">Transport</keyword>
<feature type="transmembrane region" description="Helical" evidence="7">
    <location>
        <begin position="96"/>
        <end position="112"/>
    </location>
</feature>
<feature type="transmembrane region" description="Helical" evidence="7">
    <location>
        <begin position="40"/>
        <end position="59"/>
    </location>
</feature>
<evidence type="ECO:0000313" key="12">
    <source>
        <dbReference type="Proteomes" id="UP000242792"/>
    </source>
</evidence>
<keyword evidence="3" id="KW-1003">Cell membrane</keyword>
<dbReference type="InterPro" id="IPR020846">
    <property type="entry name" value="MFS_dom"/>
</dbReference>
<evidence type="ECO:0000313" key="9">
    <source>
        <dbReference type="EMBL" id="AQZ98838.1"/>
    </source>
</evidence>
<name>A0A0W7Z1Y0_9BURK</name>
<accession>A0A1V3TIF6</accession>
<evidence type="ECO:0000256" key="6">
    <source>
        <dbReference type="ARBA" id="ARBA00023136"/>
    </source>
</evidence>
<dbReference type="PANTHER" id="PTHR23517">
    <property type="entry name" value="RESISTANCE PROTEIN MDTM, PUTATIVE-RELATED-RELATED"/>
    <property type="match status" value="1"/>
</dbReference>
<evidence type="ECO:0000313" key="10">
    <source>
        <dbReference type="EMBL" id="KUF41195.1"/>
    </source>
</evidence>
<proteinExistence type="predicted"/>
<keyword evidence="5 7" id="KW-1133">Transmembrane helix</keyword>
<keyword evidence="11" id="KW-1185">Reference proteome</keyword>
<feature type="transmembrane region" description="Helical" evidence="7">
    <location>
        <begin position="164"/>
        <end position="183"/>
    </location>
</feature>
<dbReference type="GO" id="GO:0005886">
    <property type="term" value="C:plasma membrane"/>
    <property type="evidence" value="ECO:0007669"/>
    <property type="project" value="UniProtKB-SubCell"/>
</dbReference>
<dbReference type="STRING" id="225992.B5M06_11840"/>
<dbReference type="AlphaFoldDB" id="A0A0W7Z1Y0"/>
<feature type="transmembrane region" description="Helical" evidence="7">
    <location>
        <begin position="242"/>
        <end position="265"/>
    </location>
</feature>
<accession>A0A0W7Z1Y0</accession>
<evidence type="ECO:0000259" key="8">
    <source>
        <dbReference type="PROSITE" id="PS50850"/>
    </source>
</evidence>
<comment type="subcellular location">
    <subcellularLocation>
        <location evidence="1">Cell membrane</location>
        <topology evidence="1">Multi-pass membrane protein</topology>
    </subcellularLocation>
</comment>
<dbReference type="EMBL" id="CP020121">
    <property type="protein sequence ID" value="AQZ98838.1"/>
    <property type="molecule type" value="Genomic_DNA"/>
</dbReference>
<reference evidence="10 11" key="1">
    <citation type="submission" date="2015-12" db="EMBL/GenBank/DDBJ databases">
        <title>Complete genome sequence of a multi-drug resistant strain Acidovorax sp. 12322-1.</title>
        <authorList>
            <person name="Ming D."/>
            <person name="Wang M."/>
            <person name="Hu S."/>
            <person name="Zhou Y."/>
            <person name="Jiang T."/>
        </authorList>
    </citation>
    <scope>NUCLEOTIDE SEQUENCE [LARGE SCALE GENOMIC DNA]</scope>
    <source>
        <strain evidence="10 11">12322-1</strain>
    </source>
</reference>
<sequence>MTWTLLRLILAQISVHACMTGMRMATPLLALREGYSPAAVGFLLALFALTQVFLSLPAGRYADRHGLKRPLAISVTVASIGAGAAVMFPIYPVLCFAALCSGGASGSALIALQRHVGREAKDQVMLRKMFSWLAIGPAASNFLGPFLAGLLIDYAGGEAASDVGFRAAFLLLALLPLSAWLWVRTLQETKPEPKPAGSKKSTAWDMLQSQGFRRLLLMNWALSSCWDVHTFVVPILGHERGLSASAIGSILGAFAIAAAAVRLLIPFVSERITEWKVVMTAMIGACMLFCIYPLMPSALAMMACSVCLGFVLGSVQPMVMSMIHMVTPAHRQGEALGLRMMAINGSSVLMPMLFGSIGTVVGVGALFWAVGGVVGACSRLPWLLGQQDLPALKHQAAKALQQK</sequence>
<feature type="transmembrane region" description="Helical" evidence="7">
    <location>
        <begin position="300"/>
        <end position="327"/>
    </location>
</feature>
<dbReference type="GO" id="GO:0022857">
    <property type="term" value="F:transmembrane transporter activity"/>
    <property type="evidence" value="ECO:0007669"/>
    <property type="project" value="InterPro"/>
</dbReference>
<dbReference type="EMBL" id="LPXH01000025">
    <property type="protein sequence ID" value="KUF41195.1"/>
    <property type="molecule type" value="Genomic_DNA"/>
</dbReference>
<evidence type="ECO:0000256" key="1">
    <source>
        <dbReference type="ARBA" id="ARBA00004651"/>
    </source>
</evidence>
<dbReference type="RefSeq" id="WP_054067609.1">
    <property type="nucleotide sequence ID" value="NZ_CATYED010000001.1"/>
</dbReference>
<dbReference type="InterPro" id="IPR001958">
    <property type="entry name" value="Tet-R_TetA/multi-R_MdtG-like"/>
</dbReference>
<accession>A0A1V0BFX3</accession>
<evidence type="ECO:0000256" key="4">
    <source>
        <dbReference type="ARBA" id="ARBA00022692"/>
    </source>
</evidence>
<evidence type="ECO:0000256" key="3">
    <source>
        <dbReference type="ARBA" id="ARBA00022475"/>
    </source>
</evidence>
<dbReference type="GeneID" id="83040014"/>
<evidence type="ECO:0000256" key="2">
    <source>
        <dbReference type="ARBA" id="ARBA00022448"/>
    </source>
</evidence>
<dbReference type="Gene3D" id="1.20.1250.20">
    <property type="entry name" value="MFS general substrate transporter like domains"/>
    <property type="match status" value="1"/>
</dbReference>
<dbReference type="Proteomes" id="UP000242792">
    <property type="component" value="Chromosome"/>
</dbReference>
<feature type="transmembrane region" description="Helical" evidence="7">
    <location>
        <begin position="132"/>
        <end position="152"/>
    </location>
</feature>
<dbReference type="KEGG" id="cke:B5M06_11840"/>
<feature type="transmembrane region" description="Helical" evidence="7">
    <location>
        <begin position="215"/>
        <end position="236"/>
    </location>
</feature>
<keyword evidence="4 7" id="KW-0812">Transmembrane</keyword>
<keyword evidence="6 7" id="KW-0472">Membrane</keyword>
<gene>
    <name evidence="10" type="ORF">AS359_10470</name>
    <name evidence="9" type="ORF">B5M06_11840</name>
</gene>
<evidence type="ECO:0000256" key="5">
    <source>
        <dbReference type="ARBA" id="ARBA00022989"/>
    </source>
</evidence>
<dbReference type="OrthoDB" id="4822895at2"/>
<organism evidence="10 11">
    <name type="scientific">Comamonas kerstersii</name>
    <dbReference type="NCBI Taxonomy" id="225992"/>
    <lineage>
        <taxon>Bacteria</taxon>
        <taxon>Pseudomonadati</taxon>
        <taxon>Pseudomonadota</taxon>
        <taxon>Betaproteobacteria</taxon>
        <taxon>Burkholderiales</taxon>
        <taxon>Comamonadaceae</taxon>
        <taxon>Comamonas</taxon>
    </lineage>
</organism>
<dbReference type="PROSITE" id="PS50850">
    <property type="entry name" value="MFS"/>
    <property type="match status" value="1"/>
</dbReference>
<dbReference type="InterPro" id="IPR036259">
    <property type="entry name" value="MFS_trans_sf"/>
</dbReference>
<dbReference type="PRINTS" id="PR01035">
    <property type="entry name" value="TCRTETA"/>
</dbReference>
<dbReference type="InterPro" id="IPR050171">
    <property type="entry name" value="MFS_Transporters"/>
</dbReference>
<protein>
    <submittedName>
        <fullName evidence="10">MFS transporter</fullName>
    </submittedName>
</protein>
<dbReference type="Pfam" id="PF07690">
    <property type="entry name" value="MFS_1"/>
    <property type="match status" value="2"/>
</dbReference>
<dbReference type="InterPro" id="IPR011701">
    <property type="entry name" value="MFS"/>
</dbReference>
<feature type="domain" description="Major facilitator superfamily (MFS) profile" evidence="8">
    <location>
        <begin position="1"/>
        <end position="389"/>
    </location>
</feature>
<dbReference type="Proteomes" id="UP000053300">
    <property type="component" value="Unassembled WGS sequence"/>
</dbReference>
<feature type="transmembrane region" description="Helical" evidence="7">
    <location>
        <begin position="348"/>
        <end position="370"/>
    </location>
</feature>
<evidence type="ECO:0000313" key="11">
    <source>
        <dbReference type="Proteomes" id="UP000053300"/>
    </source>
</evidence>
<evidence type="ECO:0000256" key="7">
    <source>
        <dbReference type="SAM" id="Phobius"/>
    </source>
</evidence>